<dbReference type="EMBL" id="JAQJAN010000011">
    <property type="protein sequence ID" value="KAJ5718948.1"/>
    <property type="molecule type" value="Genomic_DNA"/>
</dbReference>
<name>A0AAD6HIA4_9EURO</name>
<proteinExistence type="predicted"/>
<keyword evidence="1" id="KW-0812">Transmembrane</keyword>
<keyword evidence="3" id="KW-1185">Reference proteome</keyword>
<reference evidence="2" key="2">
    <citation type="submission" date="2023-01" db="EMBL/GenBank/DDBJ databases">
        <authorList>
            <person name="Petersen C."/>
        </authorList>
    </citation>
    <scope>NUCLEOTIDE SEQUENCE</scope>
    <source>
        <strain evidence="2">IBT 17514</strain>
    </source>
</reference>
<dbReference type="Proteomes" id="UP001215712">
    <property type="component" value="Unassembled WGS sequence"/>
</dbReference>
<protein>
    <submittedName>
        <fullName evidence="2">Uncharacterized protein</fullName>
    </submittedName>
</protein>
<gene>
    <name evidence="2" type="ORF">N7493_007403</name>
</gene>
<keyword evidence="1" id="KW-1133">Transmembrane helix</keyword>
<evidence type="ECO:0000313" key="2">
    <source>
        <dbReference type="EMBL" id="KAJ5718948.1"/>
    </source>
</evidence>
<dbReference type="AlphaFoldDB" id="A0AAD6HIA4"/>
<feature type="transmembrane region" description="Helical" evidence="1">
    <location>
        <begin position="12"/>
        <end position="35"/>
    </location>
</feature>
<accession>A0AAD6HIA4</accession>
<organism evidence="2 3">
    <name type="scientific">Penicillium malachiteum</name>
    <dbReference type="NCBI Taxonomy" id="1324776"/>
    <lineage>
        <taxon>Eukaryota</taxon>
        <taxon>Fungi</taxon>
        <taxon>Dikarya</taxon>
        <taxon>Ascomycota</taxon>
        <taxon>Pezizomycotina</taxon>
        <taxon>Eurotiomycetes</taxon>
        <taxon>Eurotiomycetidae</taxon>
        <taxon>Eurotiales</taxon>
        <taxon>Aspergillaceae</taxon>
        <taxon>Penicillium</taxon>
    </lineage>
</organism>
<comment type="caution">
    <text evidence="2">The sequence shown here is derived from an EMBL/GenBank/DDBJ whole genome shotgun (WGS) entry which is preliminary data.</text>
</comment>
<evidence type="ECO:0000313" key="3">
    <source>
        <dbReference type="Proteomes" id="UP001215712"/>
    </source>
</evidence>
<sequence>MSSKQKLAVNYSNLLIITLFVSQPNPLFTVIWFLLLTSKKQIQSLSAIADPAPEARGWFDSLQSSVRTDELFFIPSFFYGDEAARSCREARLFYANASTTSERLAAIDFIVHECDRLEASLDGSFEVCSPSDKGVSASQSPNPTNITERGKLRLRNHVDACLLRVRSITLELLLDTIGLPDLSDECLDRLILLQGSMIFEAQTRAARILSTIPSLLPEGEAQAPSWAESLRMMWPLRMIIRSSATDNEAKQTATLALRRIAYQVGLMQAVGSFYPALSNV</sequence>
<evidence type="ECO:0000256" key="1">
    <source>
        <dbReference type="SAM" id="Phobius"/>
    </source>
</evidence>
<reference evidence="2" key="1">
    <citation type="journal article" date="2023" name="IMA Fungus">
        <title>Comparative genomic study of the Penicillium genus elucidates a diverse pangenome and 15 lateral gene transfer events.</title>
        <authorList>
            <person name="Petersen C."/>
            <person name="Sorensen T."/>
            <person name="Nielsen M.R."/>
            <person name="Sondergaard T.E."/>
            <person name="Sorensen J.L."/>
            <person name="Fitzpatrick D.A."/>
            <person name="Frisvad J.C."/>
            <person name="Nielsen K.L."/>
        </authorList>
    </citation>
    <scope>NUCLEOTIDE SEQUENCE</scope>
    <source>
        <strain evidence="2">IBT 17514</strain>
    </source>
</reference>
<keyword evidence="1" id="KW-0472">Membrane</keyword>